<name>A0A512DQX5_9PROT</name>
<dbReference type="OrthoDB" id="5430236at2"/>
<dbReference type="Gene3D" id="3.40.50.410">
    <property type="entry name" value="von Willebrand factor, type A domain"/>
    <property type="match status" value="1"/>
</dbReference>
<dbReference type="Proteomes" id="UP000321523">
    <property type="component" value="Unassembled WGS sequence"/>
</dbReference>
<protein>
    <recommendedName>
        <fullName evidence="3">VWA domain-containing protein</fullName>
    </recommendedName>
</protein>
<evidence type="ECO:0008006" key="3">
    <source>
        <dbReference type="Google" id="ProtNLM"/>
    </source>
</evidence>
<dbReference type="EMBL" id="BJYZ01000013">
    <property type="protein sequence ID" value="GEO38836.1"/>
    <property type="molecule type" value="Genomic_DNA"/>
</dbReference>
<accession>A0A512DQX5</accession>
<keyword evidence="2" id="KW-1185">Reference proteome</keyword>
<evidence type="ECO:0000313" key="2">
    <source>
        <dbReference type="Proteomes" id="UP000321523"/>
    </source>
</evidence>
<sequence length="238" mass="25813">MADDDRTLPTAKATRSDVDAFLRKVAATPSLRQSGRRGRLMFAMDATASRQASWDKACQIQAEMFEATSALGGLDVQLVYYRGFRECQASPWVGGAKDLLKRMTAVTCLGGQTQIGRVLKHALKESHREKVNAVVFVGDCMEEDVDRLCHHAGELGLLGVPVFMFHEGGEAVARRAFEQIARLSGGAYCPFDASSAQQLKDLLSAVAVFAAGGRPALADYSRGKGEVVRQLSYQVGNR</sequence>
<dbReference type="InterPro" id="IPR036465">
    <property type="entry name" value="vWFA_dom_sf"/>
</dbReference>
<gene>
    <name evidence="1" type="ORF">SAE02_29840</name>
</gene>
<dbReference type="RefSeq" id="WP_044429232.1">
    <property type="nucleotide sequence ID" value="NZ_BJYZ01000013.1"/>
</dbReference>
<reference evidence="1 2" key="1">
    <citation type="submission" date="2019-07" db="EMBL/GenBank/DDBJ databases">
        <title>Whole genome shotgun sequence of Skermanella aerolata NBRC 106429.</title>
        <authorList>
            <person name="Hosoyama A."/>
            <person name="Uohara A."/>
            <person name="Ohji S."/>
            <person name="Ichikawa N."/>
        </authorList>
    </citation>
    <scope>NUCLEOTIDE SEQUENCE [LARGE SCALE GENOMIC DNA]</scope>
    <source>
        <strain evidence="1 2">NBRC 106429</strain>
    </source>
</reference>
<comment type="caution">
    <text evidence="1">The sequence shown here is derived from an EMBL/GenBank/DDBJ whole genome shotgun (WGS) entry which is preliminary data.</text>
</comment>
<organism evidence="1 2">
    <name type="scientific">Skermanella aerolata</name>
    <dbReference type="NCBI Taxonomy" id="393310"/>
    <lineage>
        <taxon>Bacteria</taxon>
        <taxon>Pseudomonadati</taxon>
        <taxon>Pseudomonadota</taxon>
        <taxon>Alphaproteobacteria</taxon>
        <taxon>Rhodospirillales</taxon>
        <taxon>Azospirillaceae</taxon>
        <taxon>Skermanella</taxon>
    </lineage>
</organism>
<dbReference type="AlphaFoldDB" id="A0A512DQX5"/>
<evidence type="ECO:0000313" key="1">
    <source>
        <dbReference type="EMBL" id="GEO38836.1"/>
    </source>
</evidence>
<dbReference type="SUPFAM" id="SSF53300">
    <property type="entry name" value="vWA-like"/>
    <property type="match status" value="1"/>
</dbReference>
<proteinExistence type="predicted"/>